<dbReference type="InterPro" id="IPR059002">
    <property type="entry name" value="IBH1_N"/>
</dbReference>
<organism evidence="5">
    <name type="scientific">Brachypodium distachyon</name>
    <name type="common">Purple false brome</name>
    <name type="synonym">Trachynia distachya</name>
    <dbReference type="NCBI Taxonomy" id="15368"/>
    <lineage>
        <taxon>Eukaryota</taxon>
        <taxon>Viridiplantae</taxon>
        <taxon>Streptophyta</taxon>
        <taxon>Embryophyta</taxon>
        <taxon>Tracheophyta</taxon>
        <taxon>Spermatophyta</taxon>
        <taxon>Magnoliopsida</taxon>
        <taxon>Liliopsida</taxon>
        <taxon>Poales</taxon>
        <taxon>Poaceae</taxon>
        <taxon>BOP clade</taxon>
        <taxon>Pooideae</taxon>
        <taxon>Stipodae</taxon>
        <taxon>Brachypodieae</taxon>
        <taxon>Brachypodium</taxon>
    </lineage>
</organism>
<evidence type="ECO:0000313" key="6">
    <source>
        <dbReference type="EnsemblPlants" id="KQK01094"/>
    </source>
</evidence>
<dbReference type="KEGG" id="bdi:100823489"/>
<feature type="domain" description="IBH1-like N-terminal" evidence="4">
    <location>
        <begin position="6"/>
        <end position="63"/>
    </location>
</feature>
<dbReference type="PANTHER" id="PTHR33124">
    <property type="entry name" value="TRANSCRIPTION FACTOR IBH1-LIKE 1"/>
    <property type="match status" value="1"/>
</dbReference>
<name>A0A0Q3M9T8_BRADI</name>
<evidence type="ECO:0000259" key="4">
    <source>
        <dbReference type="Pfam" id="PF26576"/>
    </source>
</evidence>
<proteinExistence type="predicted"/>
<evidence type="ECO:0000313" key="7">
    <source>
        <dbReference type="Proteomes" id="UP000008810"/>
    </source>
</evidence>
<keyword evidence="7" id="KW-1185">Reference proteome</keyword>
<dbReference type="InterPro" id="IPR044660">
    <property type="entry name" value="IBH1-like"/>
</dbReference>
<keyword evidence="1" id="KW-0805">Transcription regulation</keyword>
<evidence type="ECO:0000256" key="1">
    <source>
        <dbReference type="ARBA" id="ARBA00023015"/>
    </source>
</evidence>
<sequence length="179" mass="19249">MQGSMEFKQALLEKLLLGLRERGVASGEMGFHERKSGIKRAADTALASARGAAPRWSRALQRAAAAASTTTTADRLAQTTTRGAGRRCSTTSSLALSSKKMTIFKRRRPRKAGGAAKACSLARAMARKRAGVLRGIVPGGKGMDDERTLLRETLDYAVCLRAQVDVMQLLVRALQAHKP</sequence>
<evidence type="ECO:0000256" key="2">
    <source>
        <dbReference type="ARBA" id="ARBA00023163"/>
    </source>
</evidence>
<feature type="compositionally biased region" description="Low complexity" evidence="3">
    <location>
        <begin position="67"/>
        <end position="82"/>
    </location>
</feature>
<protein>
    <recommendedName>
        <fullName evidence="4">IBH1-like N-terminal domain-containing protein</fullName>
    </recommendedName>
</protein>
<dbReference type="OrthoDB" id="1922093at2759"/>
<dbReference type="GO" id="GO:0006355">
    <property type="term" value="P:regulation of DNA-templated transcription"/>
    <property type="evidence" value="ECO:0007669"/>
    <property type="project" value="InterPro"/>
</dbReference>
<reference evidence="5" key="2">
    <citation type="submission" date="2017-06" db="EMBL/GenBank/DDBJ databases">
        <title>WGS assembly of Brachypodium distachyon.</title>
        <authorList>
            <consortium name="The International Brachypodium Initiative"/>
            <person name="Lucas S."/>
            <person name="Harmon-Smith M."/>
            <person name="Lail K."/>
            <person name="Tice H."/>
            <person name="Grimwood J."/>
            <person name="Bruce D."/>
            <person name="Barry K."/>
            <person name="Shu S."/>
            <person name="Lindquist E."/>
            <person name="Wang M."/>
            <person name="Pitluck S."/>
            <person name="Vogel J.P."/>
            <person name="Garvin D.F."/>
            <person name="Mockler T.C."/>
            <person name="Schmutz J."/>
            <person name="Rokhsar D."/>
            <person name="Bevan M.W."/>
        </authorList>
    </citation>
    <scope>NUCLEOTIDE SEQUENCE</scope>
    <source>
        <strain evidence="5">Bd21</strain>
    </source>
</reference>
<dbReference type="GeneID" id="100823489"/>
<accession>A0A0Q3M9T8</accession>
<dbReference type="Gramene" id="KQK01094">
    <property type="protein sequence ID" value="KQK01094"/>
    <property type="gene ID" value="BRADI_3g53820v3"/>
</dbReference>
<dbReference type="Proteomes" id="UP000008810">
    <property type="component" value="Chromosome 3"/>
</dbReference>
<dbReference type="EnsemblPlants" id="KQK01094">
    <property type="protein sequence ID" value="KQK01094"/>
    <property type="gene ID" value="BRADI_3g53820v3"/>
</dbReference>
<keyword evidence="2" id="KW-0804">Transcription</keyword>
<gene>
    <name evidence="6" type="primary">LOC100823489</name>
    <name evidence="5" type="ORF">BRADI_3g53820v3</name>
</gene>
<dbReference type="RefSeq" id="XP_003572889.2">
    <property type="nucleotide sequence ID" value="XM_003572841.4"/>
</dbReference>
<feature type="region of interest" description="Disordered" evidence="3">
    <location>
        <begin position="67"/>
        <end position="89"/>
    </location>
</feature>
<dbReference type="STRING" id="15368.A0A0Q3M9T8"/>
<reference evidence="6" key="3">
    <citation type="submission" date="2018-08" db="UniProtKB">
        <authorList>
            <consortium name="EnsemblPlants"/>
        </authorList>
    </citation>
    <scope>IDENTIFICATION</scope>
    <source>
        <strain evidence="6">cv. Bd21</strain>
    </source>
</reference>
<dbReference type="EMBL" id="CM000882">
    <property type="protein sequence ID" value="KQK01094.1"/>
    <property type="molecule type" value="Genomic_DNA"/>
</dbReference>
<reference evidence="5 6" key="1">
    <citation type="journal article" date="2010" name="Nature">
        <title>Genome sequencing and analysis of the model grass Brachypodium distachyon.</title>
        <authorList>
            <consortium name="International Brachypodium Initiative"/>
        </authorList>
    </citation>
    <scope>NUCLEOTIDE SEQUENCE [LARGE SCALE GENOMIC DNA]</scope>
    <source>
        <strain evidence="5 6">Bd21</strain>
    </source>
</reference>
<dbReference type="AlphaFoldDB" id="A0A0Q3M9T8"/>
<evidence type="ECO:0000313" key="5">
    <source>
        <dbReference type="EMBL" id="KQK01094.1"/>
    </source>
</evidence>
<dbReference type="PANTHER" id="PTHR33124:SF90">
    <property type="entry name" value="OS02G0791300 PROTEIN"/>
    <property type="match status" value="1"/>
</dbReference>
<dbReference type="ExpressionAtlas" id="A0A0Q3M9T8">
    <property type="expression patterns" value="baseline and differential"/>
</dbReference>
<dbReference type="Pfam" id="PF26576">
    <property type="entry name" value="IBH1_N"/>
    <property type="match status" value="1"/>
</dbReference>
<evidence type="ECO:0000256" key="3">
    <source>
        <dbReference type="SAM" id="MobiDB-lite"/>
    </source>
</evidence>